<evidence type="ECO:0000256" key="14">
    <source>
        <dbReference type="ARBA" id="ARBA00051661"/>
    </source>
</evidence>
<proteinExistence type="inferred from homology"/>
<evidence type="ECO:0000256" key="1">
    <source>
        <dbReference type="ARBA" id="ARBA00001966"/>
    </source>
</evidence>
<dbReference type="CDD" id="cd01335">
    <property type="entry name" value="Radical_SAM"/>
    <property type="match status" value="1"/>
</dbReference>
<dbReference type="InterPro" id="IPR058240">
    <property type="entry name" value="rSAM_sf"/>
</dbReference>
<dbReference type="InterPro" id="IPR007197">
    <property type="entry name" value="rSAM"/>
</dbReference>
<evidence type="ECO:0000256" key="10">
    <source>
        <dbReference type="ARBA" id="ARBA00022723"/>
    </source>
</evidence>
<comment type="similarity">
    <text evidence="3">Belongs to the methylthiotransferase family. CDKAL1 subfamily.</text>
</comment>
<feature type="region of interest" description="Disordered" evidence="15">
    <location>
        <begin position="541"/>
        <end position="562"/>
    </location>
</feature>
<feature type="transmembrane region" description="Helical" evidence="16">
    <location>
        <begin position="640"/>
        <end position="659"/>
    </location>
</feature>
<keyword evidence="12" id="KW-0411">Iron-sulfur</keyword>
<keyword evidence="11" id="KW-0408">Iron</keyword>
<dbReference type="Pfam" id="PF00919">
    <property type="entry name" value="UPF0004"/>
    <property type="match status" value="1"/>
</dbReference>
<evidence type="ECO:0000256" key="3">
    <source>
        <dbReference type="ARBA" id="ARBA00008616"/>
    </source>
</evidence>
<evidence type="ECO:0000256" key="2">
    <source>
        <dbReference type="ARBA" id="ARBA00002399"/>
    </source>
</evidence>
<name>A0A7S0IC07_MICPS</name>
<dbReference type="InterPro" id="IPR038135">
    <property type="entry name" value="Methylthiotransferase_N_sf"/>
</dbReference>
<dbReference type="SFLD" id="SFLDS00029">
    <property type="entry name" value="Radical_SAM"/>
    <property type="match status" value="1"/>
</dbReference>
<accession>A0A7S0IC07</accession>
<evidence type="ECO:0000259" key="19">
    <source>
        <dbReference type="PROSITE" id="PS51918"/>
    </source>
</evidence>
<dbReference type="Pfam" id="PF01938">
    <property type="entry name" value="TRAM"/>
    <property type="match status" value="1"/>
</dbReference>
<feature type="domain" description="Radical SAM core" evidence="19">
    <location>
        <begin position="239"/>
        <end position="472"/>
    </location>
</feature>
<dbReference type="NCBIfam" id="TIGR01578">
    <property type="entry name" value="MiaB-like-B"/>
    <property type="match status" value="1"/>
</dbReference>
<dbReference type="PROSITE" id="PS51449">
    <property type="entry name" value="MTTASE_N"/>
    <property type="match status" value="1"/>
</dbReference>
<keyword evidence="10" id="KW-0479">Metal-binding</keyword>
<reference evidence="20" key="1">
    <citation type="submission" date="2021-01" db="EMBL/GenBank/DDBJ databases">
        <authorList>
            <person name="Corre E."/>
            <person name="Pelletier E."/>
            <person name="Niang G."/>
            <person name="Scheremetjew M."/>
            <person name="Finn R."/>
            <person name="Kale V."/>
            <person name="Holt S."/>
            <person name="Cochrane G."/>
            <person name="Meng A."/>
            <person name="Brown T."/>
            <person name="Cohen L."/>
        </authorList>
    </citation>
    <scope>NUCLEOTIDE SEQUENCE</scope>
    <source>
        <strain evidence="20">CCMP1723</strain>
    </source>
</reference>
<keyword evidence="8" id="KW-0949">S-adenosyl-L-methionine</keyword>
<dbReference type="Gene3D" id="3.80.30.20">
    <property type="entry name" value="tm_1862 like domain"/>
    <property type="match status" value="1"/>
</dbReference>
<sequence length="680" mass="73262">MTAASTSIAPVVEDDIEDLEDLGGAETADGVRVTRDLPPVVTLRAKRSASRAAVGGGGANTDGVGHRSRANDSDGRGAQSDDDDDEEGDDVPEILGSSEPAGASAVPGVAKVHVKTFGCSHNHSDSEFMAGQLGAYGYDLVTDPDDADVWVVNTCTVKNPSQSAMNTVIIKGKAQGKKLVIAGCVPQGDKKAKELEDLSLIGVTQIDRIVDVVERTLAGDAVRLLEKKPLPSLDLPKVRRNEHVEILPLSTGCLGQCTYCKTKHARGELGSYSPEALVQRVQTAIAEGVTEIWLSSEDTGAYGIDLGTDVTRLLRDLTAVLPTDGSCMLRLGMTNPPYILAHLDAVAEAMHHPSVYAFLHIPVQAGSDAVLDRMKREYVVAEFEKVADTLLAKVPGITIATDIICGFPGETSEDWEKTMALCRKYEFVELHLSQFYPRPGTPAARMKRVDTKEVKRRSRELTAYIESYRPHDTLVGTTQKVWVTDVAKDKVSLVGHTKSYVQVLLPGGEENKARLMGKSAEVRIIDAHRWHVTGELIEVHDRTAPRPEAPPAPKYSSPAAEAWDLKTRKRKEAAARADWVNEKGNNACSSCGAPEGETCGGDKEGTGSSDAETTTTRNDESLGTWMFRALTTAPENRLEWILTAGVFLGLLGIMLSWVASHLSKIASGVSAMASMTRTDR</sequence>
<feature type="compositionally biased region" description="Polar residues" evidence="15">
    <location>
        <begin position="606"/>
        <end position="616"/>
    </location>
</feature>
<dbReference type="InterPro" id="IPR006638">
    <property type="entry name" value="Elp3/MiaA/NifB-like_rSAM"/>
</dbReference>
<protein>
    <recommendedName>
        <fullName evidence="5">Threonylcarbamoyladenosine tRNA methylthiotransferase</fullName>
        <ecNumber evidence="4">2.8.4.5</ecNumber>
    </recommendedName>
    <alternativeName>
        <fullName evidence="13">tRNA-t(6)A37 methylthiotransferase</fullName>
    </alternativeName>
</protein>
<keyword evidence="16" id="KW-1133">Transmembrane helix</keyword>
<feature type="region of interest" description="Disordered" evidence="15">
    <location>
        <begin position="1"/>
        <end position="107"/>
    </location>
</feature>
<dbReference type="PROSITE" id="PS51918">
    <property type="entry name" value="RADICAL_SAM"/>
    <property type="match status" value="1"/>
</dbReference>
<evidence type="ECO:0000256" key="6">
    <source>
        <dbReference type="ARBA" id="ARBA00022485"/>
    </source>
</evidence>
<evidence type="ECO:0000256" key="16">
    <source>
        <dbReference type="SAM" id="Phobius"/>
    </source>
</evidence>
<evidence type="ECO:0000256" key="5">
    <source>
        <dbReference type="ARBA" id="ARBA00018810"/>
    </source>
</evidence>
<dbReference type="EMBL" id="HBEQ01005906">
    <property type="protein sequence ID" value="CAD8517243.1"/>
    <property type="molecule type" value="Transcribed_RNA"/>
</dbReference>
<evidence type="ECO:0000313" key="20">
    <source>
        <dbReference type="EMBL" id="CAD8517243.1"/>
    </source>
</evidence>
<dbReference type="InterPro" id="IPR013848">
    <property type="entry name" value="Methylthiotransferase_N"/>
</dbReference>
<evidence type="ECO:0000256" key="7">
    <source>
        <dbReference type="ARBA" id="ARBA00022679"/>
    </source>
</evidence>
<comment type="cofactor">
    <cofactor evidence="1">
        <name>[4Fe-4S] cluster</name>
        <dbReference type="ChEBI" id="CHEBI:49883"/>
    </cofactor>
</comment>
<dbReference type="InterPro" id="IPR023404">
    <property type="entry name" value="rSAM_horseshoe"/>
</dbReference>
<evidence type="ECO:0000259" key="18">
    <source>
        <dbReference type="PROSITE" id="PS51449"/>
    </source>
</evidence>
<feature type="domain" description="MTTase N-terminal" evidence="18">
    <location>
        <begin position="110"/>
        <end position="218"/>
    </location>
</feature>
<dbReference type="GO" id="GO:0005783">
    <property type="term" value="C:endoplasmic reticulum"/>
    <property type="evidence" value="ECO:0007669"/>
    <property type="project" value="TreeGrafter"/>
</dbReference>
<dbReference type="FunFam" id="3.40.50.12160:FF:000009">
    <property type="entry name" value="threonylcarbamoyladenosine tRNA methylthiotransferase"/>
    <property type="match status" value="1"/>
</dbReference>
<dbReference type="GO" id="GO:0035598">
    <property type="term" value="F:tRNA (N(6)-L-threonylcarbamoyladenosine(37)-C(2))-methylthiotransferase activity"/>
    <property type="evidence" value="ECO:0007669"/>
    <property type="project" value="UniProtKB-EC"/>
</dbReference>
<feature type="domain" description="TRAM" evidence="17">
    <location>
        <begin position="472"/>
        <end position="538"/>
    </location>
</feature>
<comment type="function">
    <text evidence="2">Catalyzes the methylthiolation of N6-threonylcarbamoyladenosine (t(6)A), leading to the formation of 2-methylthio-N6-threonylcarbamoyladenosine (ms(2)t(6)A) at position 37 in tRNAs that read codons beginning with adenine.</text>
</comment>
<keyword evidence="16" id="KW-0812">Transmembrane</keyword>
<evidence type="ECO:0000256" key="11">
    <source>
        <dbReference type="ARBA" id="ARBA00023004"/>
    </source>
</evidence>
<evidence type="ECO:0000256" key="9">
    <source>
        <dbReference type="ARBA" id="ARBA00022694"/>
    </source>
</evidence>
<dbReference type="SMART" id="SM00729">
    <property type="entry name" value="Elp3"/>
    <property type="match status" value="1"/>
</dbReference>
<dbReference type="InterPro" id="IPR002792">
    <property type="entry name" value="TRAM_dom"/>
</dbReference>
<dbReference type="NCBIfam" id="TIGR00089">
    <property type="entry name" value="MiaB/RimO family radical SAM methylthiotransferase"/>
    <property type="match status" value="1"/>
</dbReference>
<dbReference type="InterPro" id="IPR005839">
    <property type="entry name" value="Methylthiotransferase"/>
</dbReference>
<dbReference type="AlphaFoldDB" id="A0A7S0IC07"/>
<evidence type="ECO:0000256" key="13">
    <source>
        <dbReference type="ARBA" id="ARBA00031213"/>
    </source>
</evidence>
<dbReference type="InterPro" id="IPR006466">
    <property type="entry name" value="MiaB-like_arc_euk"/>
</dbReference>
<keyword evidence="6" id="KW-0004">4Fe-4S</keyword>
<dbReference type="PANTHER" id="PTHR11918">
    <property type="entry name" value="RADICAL SAM PROTEINS"/>
    <property type="match status" value="1"/>
</dbReference>
<dbReference type="PROSITE" id="PS01278">
    <property type="entry name" value="MTTASE_RADICAL"/>
    <property type="match status" value="1"/>
</dbReference>
<organism evidence="20">
    <name type="scientific">Micromonas pusilla</name>
    <name type="common">Picoplanktonic green alga</name>
    <name type="synonym">Chromulina pusilla</name>
    <dbReference type="NCBI Taxonomy" id="38833"/>
    <lineage>
        <taxon>Eukaryota</taxon>
        <taxon>Viridiplantae</taxon>
        <taxon>Chlorophyta</taxon>
        <taxon>Mamiellophyceae</taxon>
        <taxon>Mamiellales</taxon>
        <taxon>Mamiellaceae</taxon>
        <taxon>Micromonas</taxon>
    </lineage>
</organism>
<dbReference type="GO" id="GO:0046872">
    <property type="term" value="F:metal ion binding"/>
    <property type="evidence" value="ECO:0007669"/>
    <property type="project" value="UniProtKB-KW"/>
</dbReference>
<dbReference type="EC" id="2.8.4.5" evidence="4"/>
<evidence type="ECO:0000256" key="8">
    <source>
        <dbReference type="ARBA" id="ARBA00022691"/>
    </source>
</evidence>
<evidence type="ECO:0000256" key="12">
    <source>
        <dbReference type="ARBA" id="ARBA00023014"/>
    </source>
</evidence>
<comment type="catalytic activity">
    <reaction evidence="14">
        <text>N(6)-L-threonylcarbamoyladenosine(37) in tRNA + (sulfur carrier)-SH + AH2 + 2 S-adenosyl-L-methionine = 2-methylsulfanyl-N(6)-L-threonylcarbamoyladenosine(37) in tRNA + (sulfur carrier)-H + 5'-deoxyadenosine + L-methionine + A + S-adenosyl-L-homocysteine + 2 H(+)</text>
        <dbReference type="Rhea" id="RHEA:37075"/>
        <dbReference type="Rhea" id="RHEA-COMP:10163"/>
        <dbReference type="Rhea" id="RHEA-COMP:11092"/>
        <dbReference type="Rhea" id="RHEA-COMP:14737"/>
        <dbReference type="Rhea" id="RHEA-COMP:14739"/>
        <dbReference type="ChEBI" id="CHEBI:13193"/>
        <dbReference type="ChEBI" id="CHEBI:15378"/>
        <dbReference type="ChEBI" id="CHEBI:17319"/>
        <dbReference type="ChEBI" id="CHEBI:17499"/>
        <dbReference type="ChEBI" id="CHEBI:29917"/>
        <dbReference type="ChEBI" id="CHEBI:57844"/>
        <dbReference type="ChEBI" id="CHEBI:57856"/>
        <dbReference type="ChEBI" id="CHEBI:59789"/>
        <dbReference type="ChEBI" id="CHEBI:64428"/>
        <dbReference type="ChEBI" id="CHEBI:74418"/>
        <dbReference type="ChEBI" id="CHEBI:74420"/>
        <dbReference type="EC" id="2.8.4.5"/>
    </reaction>
</comment>
<dbReference type="Pfam" id="PF04055">
    <property type="entry name" value="Radical_SAM"/>
    <property type="match status" value="1"/>
</dbReference>
<dbReference type="GO" id="GO:0051539">
    <property type="term" value="F:4 iron, 4 sulfur cluster binding"/>
    <property type="evidence" value="ECO:0007669"/>
    <property type="project" value="UniProtKB-KW"/>
</dbReference>
<evidence type="ECO:0000256" key="4">
    <source>
        <dbReference type="ARBA" id="ARBA00013273"/>
    </source>
</evidence>
<dbReference type="SFLD" id="SFLDG01082">
    <property type="entry name" value="B12-binding_domain_containing"/>
    <property type="match status" value="1"/>
</dbReference>
<dbReference type="FunFam" id="3.80.30.20:FF:000002">
    <property type="entry name" value="threonylcarbamoyladenosine tRNA methylthiotransferase isoform X2"/>
    <property type="match status" value="1"/>
</dbReference>
<feature type="compositionally biased region" description="Acidic residues" evidence="15">
    <location>
        <begin position="12"/>
        <end position="23"/>
    </location>
</feature>
<evidence type="ECO:0000256" key="15">
    <source>
        <dbReference type="SAM" id="MobiDB-lite"/>
    </source>
</evidence>
<dbReference type="SUPFAM" id="SSF102114">
    <property type="entry name" value="Radical SAM enzymes"/>
    <property type="match status" value="1"/>
</dbReference>
<feature type="region of interest" description="Disordered" evidence="15">
    <location>
        <begin position="585"/>
        <end position="617"/>
    </location>
</feature>
<keyword evidence="7" id="KW-0808">Transferase</keyword>
<keyword evidence="9" id="KW-0819">tRNA processing</keyword>
<dbReference type="InterPro" id="IPR020612">
    <property type="entry name" value="Methylthiotransferase_CS"/>
</dbReference>
<dbReference type="Gene3D" id="3.40.50.12160">
    <property type="entry name" value="Methylthiotransferase, N-terminal domain"/>
    <property type="match status" value="1"/>
</dbReference>
<gene>
    <name evidence="20" type="ORF">MCOM1403_LOCUS4669</name>
</gene>
<feature type="compositionally biased region" description="Acidic residues" evidence="15">
    <location>
        <begin position="80"/>
        <end position="92"/>
    </location>
</feature>
<keyword evidence="16" id="KW-0472">Membrane</keyword>
<dbReference type="PANTHER" id="PTHR11918:SF45">
    <property type="entry name" value="THREONYLCARBAMOYLADENOSINE TRNA METHYLTHIOTRANSFERASE"/>
    <property type="match status" value="1"/>
</dbReference>
<dbReference type="PROSITE" id="PS50926">
    <property type="entry name" value="TRAM"/>
    <property type="match status" value="1"/>
</dbReference>
<evidence type="ECO:0000259" key="17">
    <source>
        <dbReference type="PROSITE" id="PS50926"/>
    </source>
</evidence>